<accession>A0A7D9J6Y8</accession>
<feature type="non-terminal residue" evidence="1">
    <location>
        <position position="74"/>
    </location>
</feature>
<gene>
    <name evidence="1" type="ORF">PACLA_8A027938</name>
</gene>
<evidence type="ECO:0000313" key="1">
    <source>
        <dbReference type="EMBL" id="CAB4023443.1"/>
    </source>
</evidence>
<dbReference type="Proteomes" id="UP001152795">
    <property type="component" value="Unassembled WGS sequence"/>
</dbReference>
<protein>
    <submittedName>
        <fullName evidence="1">Uncharacterized protein</fullName>
    </submittedName>
</protein>
<comment type="caution">
    <text evidence="1">The sequence shown here is derived from an EMBL/GenBank/DDBJ whole genome shotgun (WGS) entry which is preliminary data.</text>
</comment>
<reference evidence="1" key="1">
    <citation type="submission" date="2020-04" db="EMBL/GenBank/DDBJ databases">
        <authorList>
            <person name="Alioto T."/>
            <person name="Alioto T."/>
            <person name="Gomez Garrido J."/>
        </authorList>
    </citation>
    <scope>NUCLEOTIDE SEQUENCE</scope>
    <source>
        <strain evidence="1">A484AB</strain>
    </source>
</reference>
<keyword evidence="2" id="KW-1185">Reference proteome</keyword>
<proteinExistence type="predicted"/>
<sequence>MFNVYNVLVREDEEKEKYNIGNLIQFDKKVVKNGVRVEPFKFWFDCASSWHSSYKQVHIGSKILFSWCYSSVVH</sequence>
<evidence type="ECO:0000313" key="2">
    <source>
        <dbReference type="Proteomes" id="UP001152795"/>
    </source>
</evidence>
<organism evidence="1 2">
    <name type="scientific">Paramuricea clavata</name>
    <name type="common">Red gorgonian</name>
    <name type="synonym">Violescent sea-whip</name>
    <dbReference type="NCBI Taxonomy" id="317549"/>
    <lineage>
        <taxon>Eukaryota</taxon>
        <taxon>Metazoa</taxon>
        <taxon>Cnidaria</taxon>
        <taxon>Anthozoa</taxon>
        <taxon>Octocorallia</taxon>
        <taxon>Malacalcyonacea</taxon>
        <taxon>Plexauridae</taxon>
        <taxon>Paramuricea</taxon>
    </lineage>
</organism>
<name>A0A7D9J6Y8_PARCT</name>
<dbReference type="AlphaFoldDB" id="A0A7D9J6Y8"/>
<dbReference type="EMBL" id="CACRXK020012503">
    <property type="protein sequence ID" value="CAB4023443.1"/>
    <property type="molecule type" value="Genomic_DNA"/>
</dbReference>